<evidence type="ECO:0000256" key="4">
    <source>
        <dbReference type="ARBA" id="ARBA00022989"/>
    </source>
</evidence>
<feature type="transmembrane region" description="Helical" evidence="6">
    <location>
        <begin position="12"/>
        <end position="31"/>
    </location>
</feature>
<keyword evidence="4 6" id="KW-1133">Transmembrane helix</keyword>
<organism evidence="7 8">
    <name type="scientific">Blastococcus brunescens</name>
    <dbReference type="NCBI Taxonomy" id="1564165"/>
    <lineage>
        <taxon>Bacteria</taxon>
        <taxon>Bacillati</taxon>
        <taxon>Actinomycetota</taxon>
        <taxon>Actinomycetes</taxon>
        <taxon>Geodermatophilales</taxon>
        <taxon>Geodermatophilaceae</taxon>
        <taxon>Blastococcus</taxon>
    </lineage>
</organism>
<evidence type="ECO:0000313" key="7">
    <source>
        <dbReference type="EMBL" id="WRL64089.1"/>
    </source>
</evidence>
<name>A0ABZ1AZW1_9ACTN</name>
<dbReference type="Proteomes" id="UP001324287">
    <property type="component" value="Chromosome"/>
</dbReference>
<feature type="transmembrane region" description="Helical" evidence="6">
    <location>
        <begin position="135"/>
        <end position="155"/>
    </location>
</feature>
<sequence>MIAGLQQPWVQRAVRAALAAGLAWQVALLLPAGLSDYAYYAPLGAVIAVSPTVADSASAAWRSILAILLGFALAVTVYEFTRSVPNAVTIALIVLLAIVVEQWRYLREQASWVSFAAVLMITVGTADPADYAVRYAGLTFLGAVIGVLVTTVLFPPLQLTSATQRVSTARALVAAHLETMASALRSGRVPDPEEWNDRGNHLDRALERMRHAELVVERARRANPRARKWQGTAASIREQSRALDRVAVLIDDLTTLVVEFHPHRRGLDRVDDGTGWVLADALDGLAGVVRMPYHATDTEPDDRDRAIDAALSAAGRLTALLRESAIGDDEGFFALGAVAVGMHRALNVLEAQLRWPQPSGSPGIDWRSAGHLLHS</sequence>
<gene>
    <name evidence="7" type="ORF">U6N30_31670</name>
</gene>
<comment type="subcellular location">
    <subcellularLocation>
        <location evidence="1">Cell membrane</location>
        <topology evidence="1">Multi-pass membrane protein</topology>
    </subcellularLocation>
</comment>
<reference evidence="7 8" key="1">
    <citation type="submission" date="2023-12" db="EMBL/GenBank/DDBJ databases">
        <title>Blastococcus brunescens sp. nov., an actonobacterium isolated from sandstone collected in sahara desert.</title>
        <authorList>
            <person name="Gtari M."/>
            <person name="Ghodhbane F."/>
        </authorList>
    </citation>
    <scope>NUCLEOTIDE SEQUENCE [LARGE SCALE GENOMIC DNA]</scope>
    <source>
        <strain evidence="7 8">BMG 8361</strain>
    </source>
</reference>
<evidence type="ECO:0000256" key="5">
    <source>
        <dbReference type="ARBA" id="ARBA00023136"/>
    </source>
</evidence>
<evidence type="ECO:0000256" key="6">
    <source>
        <dbReference type="SAM" id="Phobius"/>
    </source>
</evidence>
<keyword evidence="5 6" id="KW-0472">Membrane</keyword>
<keyword evidence="2" id="KW-1003">Cell membrane</keyword>
<keyword evidence="8" id="KW-1185">Reference proteome</keyword>
<evidence type="ECO:0000256" key="2">
    <source>
        <dbReference type="ARBA" id="ARBA00022475"/>
    </source>
</evidence>
<dbReference type="EMBL" id="CP141261">
    <property type="protein sequence ID" value="WRL64089.1"/>
    <property type="molecule type" value="Genomic_DNA"/>
</dbReference>
<dbReference type="RefSeq" id="WP_324275418.1">
    <property type="nucleotide sequence ID" value="NZ_CP141261.1"/>
</dbReference>
<accession>A0ABZ1AZW1</accession>
<proteinExistence type="predicted"/>
<evidence type="ECO:0000256" key="3">
    <source>
        <dbReference type="ARBA" id="ARBA00022692"/>
    </source>
</evidence>
<keyword evidence="3 6" id="KW-0812">Transmembrane</keyword>
<protein>
    <submittedName>
        <fullName evidence="7">Aromatic acid exporter family protein</fullName>
    </submittedName>
</protein>
<dbReference type="Pfam" id="PF06081">
    <property type="entry name" value="ArAE_1"/>
    <property type="match status" value="1"/>
</dbReference>
<feature type="transmembrane region" description="Helical" evidence="6">
    <location>
        <begin position="84"/>
        <end position="100"/>
    </location>
</feature>
<dbReference type="InterPro" id="IPR010343">
    <property type="entry name" value="ArAE_1"/>
</dbReference>
<evidence type="ECO:0000256" key="1">
    <source>
        <dbReference type="ARBA" id="ARBA00004651"/>
    </source>
</evidence>
<evidence type="ECO:0000313" key="8">
    <source>
        <dbReference type="Proteomes" id="UP001324287"/>
    </source>
</evidence>
<feature type="transmembrane region" description="Helical" evidence="6">
    <location>
        <begin position="59"/>
        <end position="78"/>
    </location>
</feature>